<evidence type="ECO:0000256" key="3">
    <source>
        <dbReference type="ARBA" id="ARBA00022473"/>
    </source>
</evidence>
<keyword evidence="10" id="KW-0449">Lipoprotein</keyword>
<evidence type="ECO:0000256" key="7">
    <source>
        <dbReference type="ARBA" id="ARBA00022729"/>
    </source>
</evidence>
<keyword evidence="14" id="KW-1185">Reference proteome</keyword>
<comment type="function">
    <text evidence="11">Ligand for members of the frizzled family of seven transmembrane receptors.</text>
</comment>
<dbReference type="GO" id="GO:0045165">
    <property type="term" value="P:cell fate commitment"/>
    <property type="evidence" value="ECO:0007669"/>
    <property type="project" value="TreeGrafter"/>
</dbReference>
<dbReference type="PRINTS" id="PR01349">
    <property type="entry name" value="WNTPROTEIN"/>
</dbReference>
<dbReference type="Proteomes" id="UP000005226">
    <property type="component" value="Chromosome 15"/>
</dbReference>
<accession>H2RTQ4</accession>
<dbReference type="GO" id="GO:0042074">
    <property type="term" value="P:cell migration involved in gastrulation"/>
    <property type="evidence" value="ECO:0007669"/>
    <property type="project" value="Ensembl"/>
</dbReference>
<gene>
    <name evidence="13" type="primary">wnt11</name>
</gene>
<evidence type="ECO:0000256" key="1">
    <source>
        <dbReference type="ARBA" id="ARBA00004498"/>
    </source>
</evidence>
<keyword evidence="4" id="KW-0964">Secreted</keyword>
<dbReference type="GO" id="GO:0005615">
    <property type="term" value="C:extracellular space"/>
    <property type="evidence" value="ECO:0007669"/>
    <property type="project" value="TreeGrafter"/>
</dbReference>
<dbReference type="eggNOG" id="KOG3913">
    <property type="taxonomic scope" value="Eukaryota"/>
</dbReference>
<dbReference type="PANTHER" id="PTHR12027:SF7">
    <property type="entry name" value="PROTEIN WNT-11"/>
    <property type="match status" value="1"/>
</dbReference>
<evidence type="ECO:0000256" key="6">
    <source>
        <dbReference type="ARBA" id="ARBA00022687"/>
    </source>
</evidence>
<name>H2RTQ4_TAKRU</name>
<dbReference type="PROSITE" id="PS00246">
    <property type="entry name" value="WNT1"/>
    <property type="match status" value="1"/>
</dbReference>
<dbReference type="Pfam" id="PF00110">
    <property type="entry name" value="wnt"/>
    <property type="match status" value="1"/>
</dbReference>
<dbReference type="GO" id="GO:0048884">
    <property type="term" value="P:neuromast development"/>
    <property type="evidence" value="ECO:0007669"/>
    <property type="project" value="Ensembl"/>
</dbReference>
<evidence type="ECO:0000256" key="8">
    <source>
        <dbReference type="ARBA" id="ARBA00023157"/>
    </source>
</evidence>
<dbReference type="GeneTree" id="ENSGT00940000158413"/>
<evidence type="ECO:0000313" key="13">
    <source>
        <dbReference type="Ensembl" id="ENSTRUP00000003521.2"/>
    </source>
</evidence>
<dbReference type="GO" id="GO:0005109">
    <property type="term" value="F:frizzled binding"/>
    <property type="evidence" value="ECO:0007669"/>
    <property type="project" value="TreeGrafter"/>
</dbReference>
<dbReference type="STRING" id="31033.ENSTRUP00000003521"/>
<dbReference type="GO" id="GO:0060070">
    <property type="term" value="P:canonical Wnt signaling pathway"/>
    <property type="evidence" value="ECO:0007669"/>
    <property type="project" value="TreeGrafter"/>
</dbReference>
<dbReference type="HOGENOM" id="CLU_033039_1_0_1"/>
<dbReference type="OMA" id="DGRCIKW"/>
<keyword evidence="9" id="KW-0325">Glycoprotein</keyword>
<dbReference type="PANTHER" id="PTHR12027">
    <property type="entry name" value="WNT RELATED"/>
    <property type="match status" value="1"/>
</dbReference>
<evidence type="ECO:0000256" key="2">
    <source>
        <dbReference type="ARBA" id="ARBA00005683"/>
    </source>
</evidence>
<keyword evidence="3 11" id="KW-0217">Developmental protein</keyword>
<keyword evidence="5" id="KW-0272">Extracellular matrix</keyword>
<protein>
    <recommendedName>
        <fullName evidence="11">Protein Wnt</fullName>
    </recommendedName>
</protein>
<sequence length="354" mass="39556">MRLRSHVVPVGVLTALLLSQLCSEFCPTRPSSLHINQTQHCKLLPGLVSSQAQLCRQQTGADADHNTSSPPEVKKTCQKTFGDMRWNCSSIEIPVDAPKYRPDLDRGTREAAFVYALSAAAISHTIAQACTSGDLRLCSCAPIPSQVLEPGYRWGGCADNLHYGLMMGSKFADAPLKMKRAGSHANKLMHLHNSEVGRQVLKEALVMKCKCHGVSGSCSVRTCWRGLQDLREIAVDLKNMYLSATKVVHRPMGTRKQLVPKDIDIRPVREKELVYLQNSPNFCSENEKLGSVGTRDRQCNKTSAGSDSCDMMCCDRGYNSYTEKLLERCHCKYHWCCYVTCKKCERLVERYVCK</sequence>
<dbReference type="GO" id="GO:0001947">
    <property type="term" value="P:heart looping"/>
    <property type="evidence" value="ECO:0007669"/>
    <property type="project" value="Ensembl"/>
</dbReference>
<keyword evidence="7 12" id="KW-0732">Signal</keyword>
<reference evidence="13 14" key="1">
    <citation type="journal article" date="2011" name="Genome Biol. Evol.">
        <title>Integration of the genetic map and genome assembly of fugu facilitates insights into distinct features of genome evolution in teleosts and mammals.</title>
        <authorList>
            <person name="Kai W."/>
            <person name="Kikuchi K."/>
            <person name="Tohari S."/>
            <person name="Chew A.K."/>
            <person name="Tay A."/>
            <person name="Fujiwara A."/>
            <person name="Hosoya S."/>
            <person name="Suetake H."/>
            <person name="Naruse K."/>
            <person name="Brenner S."/>
            <person name="Suzuki Y."/>
            <person name="Venkatesh B."/>
        </authorList>
    </citation>
    <scope>NUCLEOTIDE SEQUENCE [LARGE SCALE GENOMIC DNA]</scope>
</reference>
<dbReference type="SMART" id="SM00097">
    <property type="entry name" value="WNT1"/>
    <property type="match status" value="1"/>
</dbReference>
<dbReference type="AlphaFoldDB" id="H2RTQ4"/>
<proteinExistence type="inferred from homology"/>
<evidence type="ECO:0000256" key="10">
    <source>
        <dbReference type="ARBA" id="ARBA00023288"/>
    </source>
</evidence>
<feature type="chain" id="PRO_5025480981" description="Protein Wnt" evidence="12">
    <location>
        <begin position="25"/>
        <end position="354"/>
    </location>
</feature>
<dbReference type="InterPro" id="IPR018161">
    <property type="entry name" value="Wnt_CS"/>
</dbReference>
<comment type="similarity">
    <text evidence="2 11">Belongs to the Wnt family.</text>
</comment>
<evidence type="ECO:0000256" key="12">
    <source>
        <dbReference type="SAM" id="SignalP"/>
    </source>
</evidence>
<evidence type="ECO:0000256" key="11">
    <source>
        <dbReference type="RuleBase" id="RU003500"/>
    </source>
</evidence>
<comment type="subcellular location">
    <subcellularLocation>
        <location evidence="1 11">Secreted</location>
        <location evidence="1 11">Extracellular space</location>
        <location evidence="1 11">Extracellular matrix</location>
    </subcellularLocation>
</comment>
<organism evidence="13 14">
    <name type="scientific">Takifugu rubripes</name>
    <name type="common">Japanese pufferfish</name>
    <name type="synonym">Fugu rubripes</name>
    <dbReference type="NCBI Taxonomy" id="31033"/>
    <lineage>
        <taxon>Eukaryota</taxon>
        <taxon>Metazoa</taxon>
        <taxon>Chordata</taxon>
        <taxon>Craniata</taxon>
        <taxon>Vertebrata</taxon>
        <taxon>Euteleostomi</taxon>
        <taxon>Actinopterygii</taxon>
        <taxon>Neopterygii</taxon>
        <taxon>Teleostei</taxon>
        <taxon>Neoteleostei</taxon>
        <taxon>Acanthomorphata</taxon>
        <taxon>Eupercaria</taxon>
        <taxon>Tetraodontiformes</taxon>
        <taxon>Tetradontoidea</taxon>
        <taxon>Tetraodontidae</taxon>
        <taxon>Takifugu</taxon>
    </lineage>
</organism>
<evidence type="ECO:0000256" key="9">
    <source>
        <dbReference type="ARBA" id="ARBA00023180"/>
    </source>
</evidence>
<dbReference type="CDD" id="cd19343">
    <property type="entry name" value="Wnt_Wnt11"/>
    <property type="match status" value="1"/>
</dbReference>
<reference evidence="13" key="2">
    <citation type="submission" date="2025-08" db="UniProtKB">
        <authorList>
            <consortium name="Ensembl"/>
        </authorList>
    </citation>
    <scope>IDENTIFICATION</scope>
</reference>
<dbReference type="FunFam" id="3.30.2460.20:FF:000001">
    <property type="entry name" value="Wnt homolog"/>
    <property type="match status" value="1"/>
</dbReference>
<dbReference type="Gene3D" id="3.30.2460.20">
    <property type="match status" value="1"/>
</dbReference>
<evidence type="ECO:0000256" key="5">
    <source>
        <dbReference type="ARBA" id="ARBA00022530"/>
    </source>
</evidence>
<reference evidence="13" key="3">
    <citation type="submission" date="2025-09" db="UniProtKB">
        <authorList>
            <consortium name="Ensembl"/>
        </authorList>
    </citation>
    <scope>IDENTIFICATION</scope>
</reference>
<dbReference type="GO" id="GO:0005125">
    <property type="term" value="F:cytokine activity"/>
    <property type="evidence" value="ECO:0007669"/>
    <property type="project" value="TreeGrafter"/>
</dbReference>
<feature type="signal peptide" evidence="12">
    <location>
        <begin position="1"/>
        <end position="24"/>
    </location>
</feature>
<dbReference type="InterPro" id="IPR005817">
    <property type="entry name" value="Wnt"/>
</dbReference>
<dbReference type="GO" id="GO:0030182">
    <property type="term" value="P:neuron differentiation"/>
    <property type="evidence" value="ECO:0007669"/>
    <property type="project" value="TreeGrafter"/>
</dbReference>
<evidence type="ECO:0000313" key="14">
    <source>
        <dbReference type="Proteomes" id="UP000005226"/>
    </source>
</evidence>
<dbReference type="InterPro" id="IPR043158">
    <property type="entry name" value="Wnt_C"/>
</dbReference>
<dbReference type="GO" id="GO:0048703">
    <property type="term" value="P:embryonic viscerocranium morphogenesis"/>
    <property type="evidence" value="ECO:0007669"/>
    <property type="project" value="Ensembl"/>
</dbReference>
<keyword evidence="6 11" id="KW-0879">Wnt signaling pathway</keyword>
<dbReference type="Ensembl" id="ENSTRUT00000003541.3">
    <property type="protein sequence ID" value="ENSTRUP00000003521.2"/>
    <property type="gene ID" value="ENSTRUG00000001530.3"/>
</dbReference>
<evidence type="ECO:0000256" key="4">
    <source>
        <dbReference type="ARBA" id="ARBA00022525"/>
    </source>
</evidence>
<dbReference type="GO" id="GO:0060037">
    <property type="term" value="P:pharyngeal system development"/>
    <property type="evidence" value="ECO:0007669"/>
    <property type="project" value="Ensembl"/>
</dbReference>
<keyword evidence="8" id="KW-1015">Disulfide bond</keyword>
<dbReference type="InParanoid" id="H2RTQ4"/>